<evidence type="ECO:0000313" key="8">
    <source>
        <dbReference type="EMBL" id="SFS88022.1"/>
    </source>
</evidence>
<gene>
    <name evidence="8" type="ORF">SAMN05192570_0005</name>
</gene>
<comment type="subcellular location">
    <subcellularLocation>
        <location evidence="1">Membrane</location>
        <topology evidence="1">Multi-pass membrane protein</topology>
    </subcellularLocation>
</comment>
<dbReference type="EMBL" id="FOZV01000010">
    <property type="protein sequence ID" value="SFS88022.1"/>
    <property type="molecule type" value="Genomic_DNA"/>
</dbReference>
<reference evidence="9" key="1">
    <citation type="submission" date="2016-10" db="EMBL/GenBank/DDBJ databases">
        <authorList>
            <person name="Varghese N."/>
            <person name="Submissions S."/>
        </authorList>
    </citation>
    <scope>NUCLEOTIDE SEQUENCE [LARGE SCALE GENOMIC DNA]</scope>
    <source>
        <strain evidence="9">CGMCC 1.10683</strain>
    </source>
</reference>
<keyword evidence="9" id="KW-1185">Reference proteome</keyword>
<name>A0A1I6TFM3_9CAUL</name>
<keyword evidence="3 7" id="KW-0812">Transmembrane</keyword>
<sequence>MDFLSSPELASQLAALGQVLMIDLVLAGDNAVAVGLAAAALAPEQRKKAILIGLAAAVVLRIGFALITVQLLAIVGLLLAGGLLLLWVCWKMWRELRESATHDQAEAEAELELAMQIEHGKGPSPEELGLKRKSFGAALLQIMIADVTMSLDNVLAVAGAAHEHPWIMVFGLVLSIGLMGVAATFIARILTKHRWIGYVGLLIVLYVALHMVWDGARSVIVRTDNREAFNASAPAFLDITEKEAAKHLRGTRGEEESAAPAHGAPAAETPPPAQTVPAPGG</sequence>
<keyword evidence="5 7" id="KW-0472">Membrane</keyword>
<dbReference type="AlphaFoldDB" id="A0A1I6TFM3"/>
<accession>A0A1I6TFM3</accession>
<comment type="similarity">
    <text evidence="2">Belongs to the TerC family.</text>
</comment>
<proteinExistence type="inferred from homology"/>
<dbReference type="GO" id="GO:0016020">
    <property type="term" value="C:membrane"/>
    <property type="evidence" value="ECO:0007669"/>
    <property type="project" value="UniProtKB-SubCell"/>
</dbReference>
<feature type="transmembrane region" description="Helical" evidence="7">
    <location>
        <begin position="166"/>
        <end position="188"/>
    </location>
</feature>
<feature type="compositionally biased region" description="Pro residues" evidence="6">
    <location>
        <begin position="268"/>
        <end position="281"/>
    </location>
</feature>
<feature type="transmembrane region" description="Helical" evidence="7">
    <location>
        <begin position="195"/>
        <end position="213"/>
    </location>
</feature>
<protein>
    <submittedName>
        <fullName evidence="8">Integral membrane protein, YjbE family</fullName>
    </submittedName>
</protein>
<feature type="region of interest" description="Disordered" evidence="6">
    <location>
        <begin position="246"/>
        <end position="281"/>
    </location>
</feature>
<dbReference type="InterPro" id="IPR005496">
    <property type="entry name" value="Integral_membrane_TerC"/>
</dbReference>
<evidence type="ECO:0000313" key="9">
    <source>
        <dbReference type="Proteomes" id="UP000198788"/>
    </source>
</evidence>
<evidence type="ECO:0000256" key="3">
    <source>
        <dbReference type="ARBA" id="ARBA00022692"/>
    </source>
</evidence>
<dbReference type="Proteomes" id="UP000198788">
    <property type="component" value="Unassembled WGS sequence"/>
</dbReference>
<feature type="transmembrane region" description="Helical" evidence="7">
    <location>
        <begin position="49"/>
        <end position="67"/>
    </location>
</feature>
<dbReference type="PANTHER" id="PTHR30238">
    <property type="entry name" value="MEMBRANE BOUND PREDICTED REDOX MODULATOR"/>
    <property type="match status" value="1"/>
</dbReference>
<organism evidence="8 9">
    <name type="scientific">Brevundimonas viscosa</name>
    <dbReference type="NCBI Taxonomy" id="871741"/>
    <lineage>
        <taxon>Bacteria</taxon>
        <taxon>Pseudomonadati</taxon>
        <taxon>Pseudomonadota</taxon>
        <taxon>Alphaproteobacteria</taxon>
        <taxon>Caulobacterales</taxon>
        <taxon>Caulobacteraceae</taxon>
        <taxon>Brevundimonas</taxon>
    </lineage>
</organism>
<dbReference type="Pfam" id="PF03741">
    <property type="entry name" value="TerC"/>
    <property type="match status" value="1"/>
</dbReference>
<dbReference type="InterPro" id="IPR022301">
    <property type="entry name" value="Integral_membrane_YjbE"/>
</dbReference>
<feature type="compositionally biased region" description="Basic and acidic residues" evidence="6">
    <location>
        <begin position="246"/>
        <end position="255"/>
    </location>
</feature>
<evidence type="ECO:0000256" key="1">
    <source>
        <dbReference type="ARBA" id="ARBA00004141"/>
    </source>
</evidence>
<dbReference type="RefSeq" id="WP_092313162.1">
    <property type="nucleotide sequence ID" value="NZ_FOZV01000010.1"/>
</dbReference>
<dbReference type="NCBIfam" id="TIGR03717">
    <property type="entry name" value="R_switched_YjbE"/>
    <property type="match status" value="1"/>
</dbReference>
<evidence type="ECO:0000256" key="6">
    <source>
        <dbReference type="SAM" id="MobiDB-lite"/>
    </source>
</evidence>
<evidence type="ECO:0000256" key="5">
    <source>
        <dbReference type="ARBA" id="ARBA00023136"/>
    </source>
</evidence>
<feature type="transmembrane region" description="Helical" evidence="7">
    <location>
        <begin position="20"/>
        <end position="42"/>
    </location>
</feature>
<feature type="compositionally biased region" description="Low complexity" evidence="6">
    <location>
        <begin position="258"/>
        <end position="267"/>
    </location>
</feature>
<keyword evidence="4 7" id="KW-1133">Transmembrane helix</keyword>
<dbReference type="OrthoDB" id="9807970at2"/>
<dbReference type="PANTHER" id="PTHR30238:SF4">
    <property type="entry name" value="SLL1022 PROTEIN"/>
    <property type="match status" value="1"/>
</dbReference>
<evidence type="ECO:0000256" key="4">
    <source>
        <dbReference type="ARBA" id="ARBA00022989"/>
    </source>
</evidence>
<feature type="transmembrane region" description="Helical" evidence="7">
    <location>
        <begin position="138"/>
        <end position="160"/>
    </location>
</feature>
<evidence type="ECO:0000256" key="7">
    <source>
        <dbReference type="SAM" id="Phobius"/>
    </source>
</evidence>
<feature type="transmembrane region" description="Helical" evidence="7">
    <location>
        <begin position="73"/>
        <end position="90"/>
    </location>
</feature>
<evidence type="ECO:0000256" key="2">
    <source>
        <dbReference type="ARBA" id="ARBA00007511"/>
    </source>
</evidence>